<dbReference type="EMBL" id="CADCTK010000179">
    <property type="protein sequence ID" value="CAA9225955.1"/>
    <property type="molecule type" value="Genomic_DNA"/>
</dbReference>
<evidence type="ECO:0000313" key="2">
    <source>
        <dbReference type="EMBL" id="CAA9225955.1"/>
    </source>
</evidence>
<organism evidence="2">
    <name type="scientific">uncultured Chloroflexia bacterium</name>
    <dbReference type="NCBI Taxonomy" id="1672391"/>
    <lineage>
        <taxon>Bacteria</taxon>
        <taxon>Bacillati</taxon>
        <taxon>Chloroflexota</taxon>
        <taxon>Chloroflexia</taxon>
        <taxon>environmental samples</taxon>
    </lineage>
</organism>
<evidence type="ECO:0000256" key="1">
    <source>
        <dbReference type="SAM" id="MobiDB-lite"/>
    </source>
</evidence>
<gene>
    <name evidence="2" type="ORF">AVDCRST_MAG26-753</name>
</gene>
<feature type="compositionally biased region" description="Low complexity" evidence="1">
    <location>
        <begin position="19"/>
        <end position="37"/>
    </location>
</feature>
<feature type="non-terminal residue" evidence="2">
    <location>
        <position position="75"/>
    </location>
</feature>
<protein>
    <submittedName>
        <fullName evidence="2">Uncharacterized protein</fullName>
    </submittedName>
</protein>
<proteinExistence type="predicted"/>
<feature type="non-terminal residue" evidence="2">
    <location>
        <position position="1"/>
    </location>
</feature>
<feature type="region of interest" description="Disordered" evidence="1">
    <location>
        <begin position="1"/>
        <end position="56"/>
    </location>
</feature>
<accession>A0A6J4HKM9</accession>
<name>A0A6J4HKM9_9CHLR</name>
<dbReference type="AlphaFoldDB" id="A0A6J4HKM9"/>
<reference evidence="2" key="1">
    <citation type="submission" date="2020-02" db="EMBL/GenBank/DDBJ databases">
        <authorList>
            <person name="Meier V. D."/>
        </authorList>
    </citation>
    <scope>NUCLEOTIDE SEQUENCE</scope>
    <source>
        <strain evidence="2">AVDCRST_MAG26</strain>
    </source>
</reference>
<sequence length="75" mass="8457">AAQARDACRSRRRDGRRGQAGTRRGGRPAPRAHAAATVRRRPRHPGANDGFPPRRRVAYRCCARRSNRNKHPAHL</sequence>